<comment type="caution">
    <text evidence="7">The sequence shown here is derived from an EMBL/GenBank/DDBJ whole genome shotgun (WGS) entry which is preliminary data.</text>
</comment>
<reference evidence="7 8" key="1">
    <citation type="submission" date="2015-12" db="EMBL/GenBank/DDBJ databases">
        <title>Genome sequence of Thalassospira lucentensis MCCC 1A02072.</title>
        <authorList>
            <person name="Lu L."/>
            <person name="Lai Q."/>
            <person name="Shao Z."/>
            <person name="Qian P."/>
        </authorList>
    </citation>
    <scope>NUCLEOTIDE SEQUENCE [LARGE SCALE GENOMIC DNA]</scope>
    <source>
        <strain evidence="7 8">MCCC 1A02072</strain>
    </source>
</reference>
<accession>A0A154L3G6</accession>
<evidence type="ECO:0000256" key="1">
    <source>
        <dbReference type="ARBA" id="ARBA00004167"/>
    </source>
</evidence>
<keyword evidence="3 5" id="KW-1133">Transmembrane helix</keyword>
<feature type="transmembrane region" description="Helical" evidence="5">
    <location>
        <begin position="44"/>
        <end position="64"/>
    </location>
</feature>
<dbReference type="AlphaFoldDB" id="A0A154L3G6"/>
<dbReference type="CDD" id="cd16424">
    <property type="entry name" value="VirB8"/>
    <property type="match status" value="1"/>
</dbReference>
<dbReference type="Pfam" id="PF04335">
    <property type="entry name" value="VirB8"/>
    <property type="match status" value="1"/>
</dbReference>
<evidence type="ECO:0000256" key="4">
    <source>
        <dbReference type="ARBA" id="ARBA00023136"/>
    </source>
</evidence>
<evidence type="ECO:0000256" key="3">
    <source>
        <dbReference type="ARBA" id="ARBA00022989"/>
    </source>
</evidence>
<name>A0A154L3G6_9PROT</name>
<dbReference type="Gene3D" id="3.10.450.230">
    <property type="entry name" value="VirB8 protein"/>
    <property type="match status" value="1"/>
</dbReference>
<protein>
    <recommendedName>
        <fullName evidence="6">Bacterial virulence protein VirB8 domain-containing protein</fullName>
    </recommendedName>
</protein>
<organism evidence="7 8">
    <name type="scientific">Thalassospira lucentensis</name>
    <dbReference type="NCBI Taxonomy" id="168935"/>
    <lineage>
        <taxon>Bacteria</taxon>
        <taxon>Pseudomonadati</taxon>
        <taxon>Pseudomonadota</taxon>
        <taxon>Alphaproteobacteria</taxon>
        <taxon>Rhodospirillales</taxon>
        <taxon>Thalassospiraceae</taxon>
        <taxon>Thalassospira</taxon>
    </lineage>
</organism>
<dbReference type="Proteomes" id="UP000076335">
    <property type="component" value="Unassembled WGS sequence"/>
</dbReference>
<evidence type="ECO:0000256" key="2">
    <source>
        <dbReference type="ARBA" id="ARBA00022692"/>
    </source>
</evidence>
<feature type="domain" description="Bacterial virulence protein VirB8" evidence="6">
    <location>
        <begin position="54"/>
        <end position="232"/>
    </location>
</feature>
<evidence type="ECO:0000256" key="5">
    <source>
        <dbReference type="SAM" id="Phobius"/>
    </source>
</evidence>
<evidence type="ECO:0000313" key="7">
    <source>
        <dbReference type="EMBL" id="KZB63151.1"/>
    </source>
</evidence>
<dbReference type="InterPro" id="IPR007430">
    <property type="entry name" value="VirB8"/>
</dbReference>
<dbReference type="InterPro" id="IPR032710">
    <property type="entry name" value="NTF2-like_dom_sf"/>
</dbReference>
<sequence>MAWLGRIGKRDNGRKSMVKAASTHKTTVAADPFSFQASHRRLAWMLRLSAGTNIVLGAGVVVLVQTVAHLVPLKETEIALVRTYGPDDRTYVVEPVSKKVEGFEVFLEAQAKRFVLITNEIDPVTQQERQREASRLSDASFWERFKRERIDSGLITEALEKGIEREVRIVSIDPIATLSSDHKYAVDFIQIDHRRGREISRKALRAYLTLATRPQNVSEADKYTNPFGVTVLDMVLRERGAS</sequence>
<keyword evidence="4 5" id="KW-0472">Membrane</keyword>
<comment type="subcellular location">
    <subcellularLocation>
        <location evidence="1">Membrane</location>
        <topology evidence="1">Single-pass membrane protein</topology>
    </subcellularLocation>
</comment>
<gene>
    <name evidence="7" type="ORF">AUP42_01795</name>
</gene>
<dbReference type="RefSeq" id="WP_062952314.1">
    <property type="nucleotide sequence ID" value="NZ_LPVY01000019.1"/>
</dbReference>
<dbReference type="SUPFAM" id="SSF54427">
    <property type="entry name" value="NTF2-like"/>
    <property type="match status" value="1"/>
</dbReference>
<dbReference type="GO" id="GO:0016020">
    <property type="term" value="C:membrane"/>
    <property type="evidence" value="ECO:0007669"/>
    <property type="project" value="UniProtKB-SubCell"/>
</dbReference>
<keyword evidence="2 5" id="KW-0812">Transmembrane</keyword>
<dbReference type="OrthoDB" id="8446898at2"/>
<evidence type="ECO:0000313" key="8">
    <source>
        <dbReference type="Proteomes" id="UP000076335"/>
    </source>
</evidence>
<evidence type="ECO:0000259" key="6">
    <source>
        <dbReference type="Pfam" id="PF04335"/>
    </source>
</evidence>
<proteinExistence type="predicted"/>
<dbReference type="EMBL" id="LPVY01000019">
    <property type="protein sequence ID" value="KZB63151.1"/>
    <property type="molecule type" value="Genomic_DNA"/>
</dbReference>